<dbReference type="SUPFAM" id="SSF56935">
    <property type="entry name" value="Porins"/>
    <property type="match status" value="1"/>
</dbReference>
<feature type="region of interest" description="Disordered" evidence="5">
    <location>
        <begin position="25"/>
        <end position="91"/>
    </location>
</feature>
<comment type="subcellular location">
    <subcellularLocation>
        <location evidence="1 4">Cell outer membrane</location>
    </subcellularLocation>
</comment>
<feature type="domain" description="TonB-dependent receptor plug" evidence="8">
    <location>
        <begin position="103"/>
        <end position="204"/>
    </location>
</feature>
<protein>
    <submittedName>
        <fullName evidence="9">TonB-dependent receptor</fullName>
    </submittedName>
</protein>
<dbReference type="EMBL" id="FOXP01000006">
    <property type="protein sequence ID" value="SFP74234.1"/>
    <property type="molecule type" value="Genomic_DNA"/>
</dbReference>
<name>A0A1I5STV0_9SPHN</name>
<keyword evidence="9" id="KW-0675">Receptor</keyword>
<accession>A0A1I5STV0</accession>
<evidence type="ECO:0000313" key="9">
    <source>
        <dbReference type="EMBL" id="SFP74234.1"/>
    </source>
</evidence>
<dbReference type="PANTHER" id="PTHR40980">
    <property type="entry name" value="PLUG DOMAIN-CONTAINING PROTEIN"/>
    <property type="match status" value="1"/>
</dbReference>
<keyword evidence="2 4" id="KW-0472">Membrane</keyword>
<gene>
    <name evidence="9" type="ORF">SAMN04488241_106146</name>
</gene>
<keyword evidence="3" id="KW-0998">Cell outer membrane</keyword>
<keyword evidence="4" id="KW-0798">TonB box</keyword>
<dbReference type="AlphaFoldDB" id="A0A1I5STV0"/>
<evidence type="ECO:0000256" key="5">
    <source>
        <dbReference type="SAM" id="MobiDB-lite"/>
    </source>
</evidence>
<dbReference type="InterPro" id="IPR012910">
    <property type="entry name" value="Plug_dom"/>
</dbReference>
<organism evidence="9 10">
    <name type="scientific">Sphingomonas rubra</name>
    <dbReference type="NCBI Taxonomy" id="634430"/>
    <lineage>
        <taxon>Bacteria</taxon>
        <taxon>Pseudomonadati</taxon>
        <taxon>Pseudomonadota</taxon>
        <taxon>Alphaproteobacteria</taxon>
        <taxon>Sphingomonadales</taxon>
        <taxon>Sphingomonadaceae</taxon>
        <taxon>Sphingomonas</taxon>
    </lineage>
</organism>
<dbReference type="STRING" id="634430.SAMN04488241_106146"/>
<keyword evidence="6" id="KW-0732">Signal</keyword>
<dbReference type="PANTHER" id="PTHR40980:SF5">
    <property type="entry name" value="TONB-DEPENDENT RECEPTOR"/>
    <property type="match status" value="1"/>
</dbReference>
<evidence type="ECO:0000256" key="6">
    <source>
        <dbReference type="SAM" id="SignalP"/>
    </source>
</evidence>
<dbReference type="OrthoDB" id="9768470at2"/>
<dbReference type="InterPro" id="IPR036942">
    <property type="entry name" value="Beta-barrel_TonB_sf"/>
</dbReference>
<dbReference type="Pfam" id="PF07715">
    <property type="entry name" value="Plug"/>
    <property type="match status" value="1"/>
</dbReference>
<reference evidence="9 10" key="1">
    <citation type="submission" date="2016-10" db="EMBL/GenBank/DDBJ databases">
        <authorList>
            <person name="de Groot N.N."/>
        </authorList>
    </citation>
    <scope>NUCLEOTIDE SEQUENCE [LARGE SCALE GENOMIC DNA]</scope>
    <source>
        <strain evidence="9 10">CGMCC 1.9113</strain>
    </source>
</reference>
<evidence type="ECO:0000256" key="3">
    <source>
        <dbReference type="ARBA" id="ARBA00023237"/>
    </source>
</evidence>
<feature type="domain" description="TonB-dependent receptor-like beta-barrel" evidence="7">
    <location>
        <begin position="425"/>
        <end position="779"/>
    </location>
</feature>
<evidence type="ECO:0000256" key="1">
    <source>
        <dbReference type="ARBA" id="ARBA00004442"/>
    </source>
</evidence>
<dbReference type="RefSeq" id="WP_093333335.1">
    <property type="nucleotide sequence ID" value="NZ_FOXP01000006.1"/>
</dbReference>
<proteinExistence type="inferred from homology"/>
<dbReference type="Proteomes" id="UP000199586">
    <property type="component" value="Unassembled WGS sequence"/>
</dbReference>
<feature type="signal peptide" evidence="6">
    <location>
        <begin position="1"/>
        <end position="22"/>
    </location>
</feature>
<evidence type="ECO:0000256" key="4">
    <source>
        <dbReference type="RuleBase" id="RU003357"/>
    </source>
</evidence>
<dbReference type="Gene3D" id="2.40.170.20">
    <property type="entry name" value="TonB-dependent receptor, beta-barrel domain"/>
    <property type="match status" value="1"/>
</dbReference>
<keyword evidence="10" id="KW-1185">Reference proteome</keyword>
<evidence type="ECO:0000259" key="7">
    <source>
        <dbReference type="Pfam" id="PF00593"/>
    </source>
</evidence>
<dbReference type="Pfam" id="PF00593">
    <property type="entry name" value="TonB_dep_Rec_b-barrel"/>
    <property type="match status" value="1"/>
</dbReference>
<evidence type="ECO:0000256" key="2">
    <source>
        <dbReference type="ARBA" id="ARBA00023136"/>
    </source>
</evidence>
<comment type="similarity">
    <text evidence="4">Belongs to the TonB-dependent receptor family.</text>
</comment>
<dbReference type="Gene3D" id="2.170.130.10">
    <property type="entry name" value="TonB-dependent receptor, plug domain"/>
    <property type="match status" value="1"/>
</dbReference>
<dbReference type="InterPro" id="IPR000531">
    <property type="entry name" value="Beta-barrel_TonB"/>
</dbReference>
<feature type="compositionally biased region" description="Low complexity" evidence="5">
    <location>
        <begin position="63"/>
        <end position="77"/>
    </location>
</feature>
<feature type="chain" id="PRO_5011590134" evidence="6">
    <location>
        <begin position="23"/>
        <end position="920"/>
    </location>
</feature>
<dbReference type="GO" id="GO:0009279">
    <property type="term" value="C:cell outer membrane"/>
    <property type="evidence" value="ECO:0007669"/>
    <property type="project" value="UniProtKB-SubCell"/>
</dbReference>
<evidence type="ECO:0000313" key="10">
    <source>
        <dbReference type="Proteomes" id="UP000199586"/>
    </source>
</evidence>
<sequence length="920" mass="99195">MTKTFATILLGTTMLMPAALHAQTAPPSGGGVGGAPAGSVVSPNAGRPIDTRDIQSSVPGQLASPAAQADAAEPAEPVDVSTPGGGTEPDEIVVVGRNIPNVVRATPEVINVLSTADIARTGEGDIAGALTRVTGLSVVGNGFVYVRGLGDRYSSSLLNGSPLPSPEPLRRVVPLDIFPTNIVSSALVQKSYSVNYGGEFGGGVINLTTRAVPNESFLQIGGSIGADTVTTSELGYVYDGGSRDWTGFDSGTRNTPQFIRDAGLNGRSLAPTQVAALNNAQTTQLQTNNQLPANWSGEASWGSSIDVGSVRVGLIAAAGISNGWRTRDDTQQSTDDPTGILTRDFRTVLTDNRAIVNGLVGLGAEWGENKIRITNLYLHDTVKQGRLSRGSTANIGILPGGIQPFIVQNTSWFERELFDTQGVGEFKWNDVALDVRGSYAKTSRDSPYERAFTYQYNPAIRDYQNNLSGLQSASIAFSELDERQYSGQGNLTWNVPADRPFALSIGYAYTDTARDSTRYTFQYTGPNNGPVNNDVAQLRPDFLLADSTIQRFGISLRNTSTGQGAAAYDANLVVHGAYAQVEGEIIDGLRAQTGVRWETATERVTPSGNAAATRLKNNYWLPAVTITWNFAEDMQLRGHLSKTLARPQFRELAPQLYQDFESDRLFFGNAFLNDSQLYNAELRYEWYFARDQRFNIAGFYKRIDDPIEAVAFFPAGSDTLQTGFANAPQAKLYGGEVEFQKYVPLVGLGDFFATRRLLAMVNYTYTKSKIEVGDELIASPLSTGANPVLRPANILFQDGAALVGQSDHLVNLQLGIEDKATLSQLTALFNYASNRVTNRGPVAGGGGVRLPDLVERPGIRLDVVARQGIPVFGKTIEIKAEARNLTGTGYREFQSFEAGKVDINRYRLGRTFALGASIQF</sequence>
<evidence type="ECO:0000259" key="8">
    <source>
        <dbReference type="Pfam" id="PF07715"/>
    </source>
</evidence>
<dbReference type="InterPro" id="IPR037066">
    <property type="entry name" value="Plug_dom_sf"/>
</dbReference>